<dbReference type="CDD" id="cd01118">
    <property type="entry name" value="ArsB_permease"/>
    <property type="match status" value="1"/>
</dbReference>
<evidence type="ECO:0000256" key="7">
    <source>
        <dbReference type="ARBA" id="ARBA00023136"/>
    </source>
</evidence>
<comment type="similarity">
    <text evidence="2">Belongs to the ArsB family.</text>
</comment>
<comment type="caution">
    <text evidence="9">The sequence shown here is derived from an EMBL/GenBank/DDBJ whole genome shotgun (WGS) entry which is preliminary data.</text>
</comment>
<feature type="transmembrane region" description="Helical" evidence="8">
    <location>
        <begin position="120"/>
        <end position="136"/>
    </location>
</feature>
<keyword evidence="6 8" id="KW-1133">Transmembrane helix</keyword>
<feature type="transmembrane region" description="Helical" evidence="8">
    <location>
        <begin position="30"/>
        <end position="48"/>
    </location>
</feature>
<name>A0ABS1JDD8_9BACL</name>
<protein>
    <submittedName>
        <fullName evidence="9">Arsenic transporter</fullName>
    </submittedName>
</protein>
<evidence type="ECO:0000256" key="4">
    <source>
        <dbReference type="ARBA" id="ARBA00022692"/>
    </source>
</evidence>
<feature type="transmembrane region" description="Helical" evidence="8">
    <location>
        <begin position="417"/>
        <end position="435"/>
    </location>
</feature>
<proteinExistence type="inferred from homology"/>
<organism evidence="9 10">
    <name type="scientific">Tumebacillus amylolyticus</name>
    <dbReference type="NCBI Taxonomy" id="2801339"/>
    <lineage>
        <taxon>Bacteria</taxon>
        <taxon>Bacillati</taxon>
        <taxon>Bacillota</taxon>
        <taxon>Bacilli</taxon>
        <taxon>Bacillales</taxon>
        <taxon>Alicyclobacillaceae</taxon>
        <taxon>Tumebacillus</taxon>
    </lineage>
</organism>
<feature type="transmembrane region" description="Helical" evidence="8">
    <location>
        <begin position="237"/>
        <end position="270"/>
    </location>
</feature>
<evidence type="ECO:0000256" key="5">
    <source>
        <dbReference type="ARBA" id="ARBA00022849"/>
    </source>
</evidence>
<keyword evidence="7 8" id="KW-0472">Membrane</keyword>
<dbReference type="Pfam" id="PF02040">
    <property type="entry name" value="ArsB"/>
    <property type="match status" value="1"/>
</dbReference>
<feature type="transmembrane region" description="Helical" evidence="8">
    <location>
        <begin position="54"/>
        <end position="75"/>
    </location>
</feature>
<feature type="transmembrane region" description="Helical" evidence="8">
    <location>
        <begin position="148"/>
        <end position="170"/>
    </location>
</feature>
<dbReference type="InterPro" id="IPR000802">
    <property type="entry name" value="Arsenical_pump_ArsB"/>
</dbReference>
<feature type="transmembrane region" description="Helical" evidence="8">
    <location>
        <begin position="370"/>
        <end position="396"/>
    </location>
</feature>
<dbReference type="PANTHER" id="PTHR43302">
    <property type="entry name" value="TRANSPORTER ARSB-RELATED"/>
    <property type="match status" value="1"/>
</dbReference>
<dbReference type="PANTHER" id="PTHR43302:SF6">
    <property type="entry name" value="ARSENICAL PUMP MEMBRANE PROTEIN-RELATED"/>
    <property type="match status" value="1"/>
</dbReference>
<evidence type="ECO:0000313" key="10">
    <source>
        <dbReference type="Proteomes" id="UP000602284"/>
    </source>
</evidence>
<feature type="transmembrane region" description="Helical" evidence="8">
    <location>
        <begin position="6"/>
        <end position="23"/>
    </location>
</feature>
<dbReference type="EMBL" id="JAEQNB010000005">
    <property type="protein sequence ID" value="MBL0388263.1"/>
    <property type="molecule type" value="Genomic_DNA"/>
</dbReference>
<sequence>MSTSVVVLTWFTFLLMTLLIFWRPNRLNEAVPAIIGAVLVLLYGAVPLSDLGHILNTVSGAAVTIIATIVMANVLESLGFFNWIAQKIMVWAKGSGYRLFWYVNLLCFLMTLFFNNDGSILITTPILLILLKQFGLKARQQIPYLMSGALVATASSAPIGVSNIVNLISLQIVGLDLYKQTAMMFVPTALGLLLMVLLLFLVFYKDLPKKLRSVPPHLSMRNTSQQQQSRSRLMYNVFLFVLGVRLSLFIGSFFGVPVSVMAVFGSLVLLGWRWWKMKIPPTDLFRKTPWHIFVFAFGMYVQIFALHNIGFTAGLIHFVEPIVQRGHLDATLIIGGLVTALSSLFNNHPGLMIGTLVLTNMSLDPITEQILYLASVIGSDVGSLLLPIGTLASLIWMHLLKQARIKLSWVDYMKVSLLIIPPTVLFMLFGLHVWVEWLFVS</sequence>
<comment type="subcellular location">
    <subcellularLocation>
        <location evidence="1">Cell membrane</location>
        <topology evidence="1">Multi-pass membrane protein</topology>
    </subcellularLocation>
</comment>
<keyword evidence="10" id="KW-1185">Reference proteome</keyword>
<feature type="transmembrane region" description="Helical" evidence="8">
    <location>
        <begin position="290"/>
        <end position="316"/>
    </location>
</feature>
<keyword evidence="5" id="KW-0059">Arsenical resistance</keyword>
<evidence type="ECO:0000256" key="3">
    <source>
        <dbReference type="ARBA" id="ARBA00022475"/>
    </source>
</evidence>
<evidence type="ECO:0000256" key="1">
    <source>
        <dbReference type="ARBA" id="ARBA00004651"/>
    </source>
</evidence>
<feature type="transmembrane region" description="Helical" evidence="8">
    <location>
        <begin position="96"/>
        <end position="114"/>
    </location>
</feature>
<evidence type="ECO:0000256" key="2">
    <source>
        <dbReference type="ARBA" id="ARBA00006433"/>
    </source>
</evidence>
<dbReference type="RefSeq" id="WP_201637043.1">
    <property type="nucleotide sequence ID" value="NZ_JAEQNB010000005.1"/>
</dbReference>
<keyword evidence="4 8" id="KW-0812">Transmembrane</keyword>
<dbReference type="Proteomes" id="UP000602284">
    <property type="component" value="Unassembled WGS sequence"/>
</dbReference>
<dbReference type="PRINTS" id="PR00758">
    <property type="entry name" value="ARSENICPUMP"/>
</dbReference>
<gene>
    <name evidence="9" type="ORF">JJB07_16740</name>
</gene>
<evidence type="ECO:0000256" key="6">
    <source>
        <dbReference type="ARBA" id="ARBA00022989"/>
    </source>
</evidence>
<keyword evidence="3" id="KW-1003">Cell membrane</keyword>
<evidence type="ECO:0000256" key="8">
    <source>
        <dbReference type="SAM" id="Phobius"/>
    </source>
</evidence>
<evidence type="ECO:0000313" key="9">
    <source>
        <dbReference type="EMBL" id="MBL0388263.1"/>
    </source>
</evidence>
<reference evidence="9 10" key="1">
    <citation type="submission" date="2021-01" db="EMBL/GenBank/DDBJ databases">
        <title>Tumebacillus sp. strain ITR2 16S ribosomal RNA gene Genome sequencing and assembly.</title>
        <authorList>
            <person name="Kang M."/>
        </authorList>
    </citation>
    <scope>NUCLEOTIDE SEQUENCE [LARGE SCALE GENOMIC DNA]</scope>
    <source>
        <strain evidence="9 10">ITR2</strain>
    </source>
</reference>
<feature type="transmembrane region" description="Helical" evidence="8">
    <location>
        <begin position="328"/>
        <end position="345"/>
    </location>
</feature>
<accession>A0ABS1JDD8</accession>
<feature type="transmembrane region" description="Helical" evidence="8">
    <location>
        <begin position="182"/>
        <end position="204"/>
    </location>
</feature>